<accession>A0A1I3EK63</accession>
<keyword evidence="2" id="KW-0378">Hydrolase</keyword>
<reference evidence="6 7" key="1">
    <citation type="submission" date="2016-10" db="EMBL/GenBank/DDBJ databases">
        <authorList>
            <person name="de Groot N.N."/>
        </authorList>
    </citation>
    <scope>NUCLEOTIDE SEQUENCE [LARGE SCALE GENOMIC DNA]</scope>
    <source>
        <strain evidence="6 7">CGMCC 1.11030</strain>
    </source>
</reference>
<dbReference type="Pfam" id="PF07859">
    <property type="entry name" value="Abhydrolase_3"/>
    <property type="match status" value="1"/>
</dbReference>
<dbReference type="PROSITE" id="PS01174">
    <property type="entry name" value="LIPASE_GDXG_SER"/>
    <property type="match status" value="1"/>
</dbReference>
<dbReference type="AlphaFoldDB" id="A0A1I3EK63"/>
<proteinExistence type="inferred from homology"/>
<evidence type="ECO:0000256" key="3">
    <source>
        <dbReference type="PROSITE-ProRule" id="PRU10038"/>
    </source>
</evidence>
<dbReference type="SUPFAM" id="SSF53474">
    <property type="entry name" value="alpha/beta-Hydrolases"/>
    <property type="match status" value="1"/>
</dbReference>
<dbReference type="InterPro" id="IPR050300">
    <property type="entry name" value="GDXG_lipolytic_enzyme"/>
</dbReference>
<name>A0A1I3EK63_9RHOB</name>
<protein>
    <submittedName>
        <fullName evidence="6">Acetyl esterase/lipase</fullName>
    </submittedName>
</protein>
<dbReference type="PANTHER" id="PTHR48081">
    <property type="entry name" value="AB HYDROLASE SUPERFAMILY PROTEIN C4A8.06C"/>
    <property type="match status" value="1"/>
</dbReference>
<evidence type="ECO:0000313" key="6">
    <source>
        <dbReference type="EMBL" id="SFH99366.1"/>
    </source>
</evidence>
<evidence type="ECO:0000256" key="4">
    <source>
        <dbReference type="SAM" id="SignalP"/>
    </source>
</evidence>
<keyword evidence="4" id="KW-0732">Signal</keyword>
<organism evidence="6 7">
    <name type="scientific">Albimonas pacifica</name>
    <dbReference type="NCBI Taxonomy" id="1114924"/>
    <lineage>
        <taxon>Bacteria</taxon>
        <taxon>Pseudomonadati</taxon>
        <taxon>Pseudomonadota</taxon>
        <taxon>Alphaproteobacteria</taxon>
        <taxon>Rhodobacterales</taxon>
        <taxon>Paracoccaceae</taxon>
        <taxon>Albimonas</taxon>
    </lineage>
</organism>
<dbReference type="RefSeq" id="WP_092859198.1">
    <property type="nucleotide sequence ID" value="NZ_FOQH01000003.1"/>
</dbReference>
<dbReference type="EMBL" id="FOQH01000003">
    <property type="protein sequence ID" value="SFH99366.1"/>
    <property type="molecule type" value="Genomic_DNA"/>
</dbReference>
<comment type="similarity">
    <text evidence="1">Belongs to the 'GDXG' lipolytic enzyme family.</text>
</comment>
<dbReference type="STRING" id="1114924.SAMN05216258_103430"/>
<gene>
    <name evidence="6" type="ORF">SAMN05216258_103430</name>
</gene>
<dbReference type="InterPro" id="IPR013094">
    <property type="entry name" value="AB_hydrolase_3"/>
</dbReference>
<dbReference type="Proteomes" id="UP000199377">
    <property type="component" value="Unassembled WGS sequence"/>
</dbReference>
<feature type="chain" id="PRO_5011796148" evidence="4">
    <location>
        <begin position="22"/>
        <end position="344"/>
    </location>
</feature>
<sequence length="344" mass="36089">MKLHLIATAFSVLAASGSVGAAQDSQPLWAQAPTTISPDWSAFFAEKGKNRDQTVPAPDDVDGWTTVRTAAGAQNAAAAEVLAAGLGITFRDTEIGGVPVVEIIPADPVGDDRIGVYTHGGAYVLGVAKTPQAVLFAAATGLKVISIEYTLAPHAQWDQATGEVVSVFAALAEAGVGGRDIVLAGDSAGGGLAAGSVLRMRDEGLEMPAALVLWSPWADVTETGDTYRTLRDAEANYTYRAVLGPSAIAYADEADQRNPYVSPVYGDFAAGFPPTLIQGGGTRELFVSDFIRLYQALDQSGRTVKLDLYEGMPHVFIAQRPASPEAKAAFAKTGAWVDQHLLRK</sequence>
<feature type="active site" evidence="3">
    <location>
        <position position="187"/>
    </location>
</feature>
<evidence type="ECO:0000259" key="5">
    <source>
        <dbReference type="Pfam" id="PF07859"/>
    </source>
</evidence>
<evidence type="ECO:0000313" key="7">
    <source>
        <dbReference type="Proteomes" id="UP000199377"/>
    </source>
</evidence>
<dbReference type="InterPro" id="IPR033140">
    <property type="entry name" value="Lipase_GDXG_put_SER_AS"/>
</dbReference>
<dbReference type="Gene3D" id="3.40.50.1820">
    <property type="entry name" value="alpha/beta hydrolase"/>
    <property type="match status" value="1"/>
</dbReference>
<dbReference type="GO" id="GO:0004806">
    <property type="term" value="F:triacylglycerol lipase activity"/>
    <property type="evidence" value="ECO:0007669"/>
    <property type="project" value="TreeGrafter"/>
</dbReference>
<evidence type="ECO:0000256" key="2">
    <source>
        <dbReference type="ARBA" id="ARBA00022801"/>
    </source>
</evidence>
<feature type="signal peptide" evidence="4">
    <location>
        <begin position="1"/>
        <end position="21"/>
    </location>
</feature>
<evidence type="ECO:0000256" key="1">
    <source>
        <dbReference type="ARBA" id="ARBA00010515"/>
    </source>
</evidence>
<dbReference type="PANTHER" id="PTHR48081:SF30">
    <property type="entry name" value="ACETYL-HYDROLASE LIPR-RELATED"/>
    <property type="match status" value="1"/>
</dbReference>
<dbReference type="OrthoDB" id="9806180at2"/>
<feature type="domain" description="Alpha/beta hydrolase fold-3" evidence="5">
    <location>
        <begin position="116"/>
        <end position="317"/>
    </location>
</feature>
<dbReference type="InterPro" id="IPR029058">
    <property type="entry name" value="AB_hydrolase_fold"/>
</dbReference>
<keyword evidence="7" id="KW-1185">Reference proteome</keyword>